<dbReference type="SMART" id="SM00895">
    <property type="entry name" value="FCD"/>
    <property type="match status" value="1"/>
</dbReference>
<dbReference type="STRING" id="396014.BF93_17755"/>
<proteinExistence type="predicted"/>
<dbReference type="PROSITE" id="PS50949">
    <property type="entry name" value="HTH_GNTR"/>
    <property type="match status" value="1"/>
</dbReference>
<organism evidence="5 6">
    <name type="scientific">Brachybacterium phenoliresistens</name>
    <dbReference type="NCBI Taxonomy" id="396014"/>
    <lineage>
        <taxon>Bacteria</taxon>
        <taxon>Bacillati</taxon>
        <taxon>Actinomycetota</taxon>
        <taxon>Actinomycetes</taxon>
        <taxon>Micrococcales</taxon>
        <taxon>Dermabacteraceae</taxon>
        <taxon>Brachybacterium</taxon>
    </lineage>
</organism>
<dbReference type="SUPFAM" id="SSF48008">
    <property type="entry name" value="GntR ligand-binding domain-like"/>
    <property type="match status" value="1"/>
</dbReference>
<dbReference type="PANTHER" id="PTHR43537">
    <property type="entry name" value="TRANSCRIPTIONAL REGULATOR, GNTR FAMILY"/>
    <property type="match status" value="1"/>
</dbReference>
<dbReference type="GO" id="GO:0003677">
    <property type="term" value="F:DNA binding"/>
    <property type="evidence" value="ECO:0007669"/>
    <property type="project" value="UniProtKB-KW"/>
</dbReference>
<gene>
    <name evidence="5" type="ORF">BF93_17755</name>
</gene>
<dbReference type="Gene3D" id="1.20.120.530">
    <property type="entry name" value="GntR ligand-binding domain-like"/>
    <property type="match status" value="1"/>
</dbReference>
<dbReference type="HOGENOM" id="CLU_017584_9_1_11"/>
<feature type="domain" description="HTH gntR-type" evidence="4">
    <location>
        <begin position="2"/>
        <end position="70"/>
    </location>
</feature>
<dbReference type="RefSeq" id="WP_038372293.1">
    <property type="nucleotide sequence ID" value="NZ_BAAAOW010000002.1"/>
</dbReference>
<evidence type="ECO:0000313" key="6">
    <source>
        <dbReference type="Proteomes" id="UP000023067"/>
    </source>
</evidence>
<accession>Z9JTH1</accession>
<comment type="caution">
    <text evidence="5">The sequence shown here is derived from an EMBL/GenBank/DDBJ whole genome shotgun (WGS) entry which is preliminary data.</text>
</comment>
<dbReference type="Pfam" id="PF07729">
    <property type="entry name" value="FCD"/>
    <property type="match status" value="1"/>
</dbReference>
<dbReference type="SUPFAM" id="SSF46785">
    <property type="entry name" value="Winged helix' DNA-binding domain"/>
    <property type="match status" value="1"/>
</dbReference>
<reference evidence="5 6" key="1">
    <citation type="submission" date="2014-02" db="EMBL/GenBank/DDBJ databases">
        <title>Genome sequence of Brachybacterium phenoliresistens strain W13A50.</title>
        <authorList>
            <person name="Wang X."/>
        </authorList>
    </citation>
    <scope>NUCLEOTIDE SEQUENCE [LARGE SCALE GENOMIC DNA]</scope>
    <source>
        <strain evidence="5 6">W13A50</strain>
    </source>
</reference>
<dbReference type="InterPro" id="IPR008920">
    <property type="entry name" value="TF_FadR/GntR_C"/>
</dbReference>
<dbReference type="GO" id="GO:0003700">
    <property type="term" value="F:DNA-binding transcription factor activity"/>
    <property type="evidence" value="ECO:0007669"/>
    <property type="project" value="InterPro"/>
</dbReference>
<keyword evidence="3" id="KW-0804">Transcription</keyword>
<dbReference type="AlphaFoldDB" id="Z9JTH1"/>
<evidence type="ECO:0000256" key="3">
    <source>
        <dbReference type="ARBA" id="ARBA00023163"/>
    </source>
</evidence>
<dbReference type="InterPro" id="IPR036388">
    <property type="entry name" value="WH-like_DNA-bd_sf"/>
</dbReference>
<dbReference type="Proteomes" id="UP000023067">
    <property type="component" value="Unassembled WGS sequence"/>
</dbReference>
<dbReference type="InterPro" id="IPR036390">
    <property type="entry name" value="WH_DNA-bd_sf"/>
</dbReference>
<dbReference type="InterPro" id="IPR011711">
    <property type="entry name" value="GntR_C"/>
</dbReference>
<keyword evidence="2" id="KW-0238">DNA-binding</keyword>
<dbReference type="InterPro" id="IPR000524">
    <property type="entry name" value="Tscrpt_reg_HTH_GntR"/>
</dbReference>
<protein>
    <submittedName>
        <fullName evidence="5">GntR family transcriptional regulator</fullName>
    </submittedName>
</protein>
<name>Z9JTH1_9MICO</name>
<dbReference type="eggNOG" id="COG2186">
    <property type="taxonomic scope" value="Bacteria"/>
</dbReference>
<evidence type="ECO:0000256" key="2">
    <source>
        <dbReference type="ARBA" id="ARBA00023125"/>
    </source>
</evidence>
<dbReference type="PATRIC" id="fig|396014.3.peg.1893"/>
<dbReference type="Gene3D" id="1.10.10.10">
    <property type="entry name" value="Winged helix-like DNA-binding domain superfamily/Winged helix DNA-binding domain"/>
    <property type="match status" value="1"/>
</dbReference>
<dbReference type="Pfam" id="PF00392">
    <property type="entry name" value="GntR"/>
    <property type="match status" value="1"/>
</dbReference>
<keyword evidence="1" id="KW-0805">Transcription regulation</keyword>
<dbReference type="PANTHER" id="PTHR43537:SF44">
    <property type="entry name" value="GNTR FAMILY REGULATORY PROTEIN"/>
    <property type="match status" value="1"/>
</dbReference>
<evidence type="ECO:0000256" key="1">
    <source>
        <dbReference type="ARBA" id="ARBA00023015"/>
    </source>
</evidence>
<keyword evidence="6" id="KW-1185">Reference proteome</keyword>
<dbReference type="SMART" id="SM00345">
    <property type="entry name" value="HTH_GNTR"/>
    <property type="match status" value="1"/>
</dbReference>
<evidence type="ECO:0000259" key="4">
    <source>
        <dbReference type="PROSITE" id="PS50949"/>
    </source>
</evidence>
<evidence type="ECO:0000313" key="5">
    <source>
        <dbReference type="EMBL" id="EWS81032.1"/>
    </source>
</evidence>
<sequence>MTALSARVADALRGRILTGELAPGSRLPSEAHLIREHAVSRAVVREALERLRAEGLVRSVRGSGSYVLTAPRDPGASAASVRSGQSAPADQAALLEFRGALEAETAALAARRRTAEDLEELEAARALVGAAGTTAADSLQADVAFHGLIARASRNPYLYAALRDLGPTMVPMPPARIAGGREHAARVDAEHAAILAAIREEDPVAAAAAMRAHLSASRRRLPGPDASGRHG</sequence>
<dbReference type="CDD" id="cd07377">
    <property type="entry name" value="WHTH_GntR"/>
    <property type="match status" value="1"/>
</dbReference>
<dbReference type="EMBL" id="JDYK01000009">
    <property type="protein sequence ID" value="EWS81032.1"/>
    <property type="molecule type" value="Genomic_DNA"/>
</dbReference>
<dbReference type="PRINTS" id="PR00035">
    <property type="entry name" value="HTHGNTR"/>
</dbReference>